<evidence type="ECO:0000313" key="1">
    <source>
        <dbReference type="EMBL" id="PYZ92525.1"/>
    </source>
</evidence>
<name>A0A323TSV5_9BACI</name>
<dbReference type="RefSeq" id="WP_110610076.1">
    <property type="nucleotide sequence ID" value="NZ_PDOD01000003.1"/>
</dbReference>
<organism evidence="1 2">
    <name type="scientific">Salipaludibacillus keqinensis</name>
    <dbReference type="NCBI Taxonomy" id="2045207"/>
    <lineage>
        <taxon>Bacteria</taxon>
        <taxon>Bacillati</taxon>
        <taxon>Bacillota</taxon>
        <taxon>Bacilli</taxon>
        <taxon>Bacillales</taxon>
        <taxon>Bacillaceae</taxon>
    </lineage>
</organism>
<accession>A0A323TSV5</accession>
<proteinExistence type="predicted"/>
<dbReference type="AlphaFoldDB" id="A0A323TSV5"/>
<protein>
    <submittedName>
        <fullName evidence="1">Uncharacterized protein</fullName>
    </submittedName>
</protein>
<dbReference type="EMBL" id="PDOD01000003">
    <property type="protein sequence ID" value="PYZ92525.1"/>
    <property type="molecule type" value="Genomic_DNA"/>
</dbReference>
<comment type="caution">
    <text evidence="1">The sequence shown here is derived from an EMBL/GenBank/DDBJ whole genome shotgun (WGS) entry which is preliminary data.</text>
</comment>
<dbReference type="Proteomes" id="UP000248214">
    <property type="component" value="Unassembled WGS sequence"/>
</dbReference>
<keyword evidence="2" id="KW-1185">Reference proteome</keyword>
<evidence type="ECO:0000313" key="2">
    <source>
        <dbReference type="Proteomes" id="UP000248214"/>
    </source>
</evidence>
<gene>
    <name evidence="1" type="ORF">CR194_12710</name>
</gene>
<sequence length="81" mass="9666">MQSVEIEEKELQEYRKMGLRTSSSEFDKWLKGGLLNNIDENFLSQVNNYWIENYDRKIDPTLHVAFSNLTGRKDNRLIQEK</sequence>
<reference evidence="1 2" key="1">
    <citation type="submission" date="2017-10" db="EMBL/GenBank/DDBJ databases">
        <title>Bacillus sp. nov., a halophilic bacterium isolated from a Keqin Lake.</title>
        <authorList>
            <person name="Wang H."/>
        </authorList>
    </citation>
    <scope>NUCLEOTIDE SEQUENCE [LARGE SCALE GENOMIC DNA]</scope>
    <source>
        <strain evidence="1 2">KQ-12</strain>
    </source>
</reference>